<dbReference type="Proteomes" id="UP001303760">
    <property type="component" value="Unassembled WGS sequence"/>
</dbReference>
<proteinExistence type="predicted"/>
<dbReference type="Gene3D" id="2.120.10.30">
    <property type="entry name" value="TolB, C-terminal domain"/>
    <property type="match status" value="1"/>
</dbReference>
<organism evidence="1 2">
    <name type="scientific">Achaetomium macrosporum</name>
    <dbReference type="NCBI Taxonomy" id="79813"/>
    <lineage>
        <taxon>Eukaryota</taxon>
        <taxon>Fungi</taxon>
        <taxon>Dikarya</taxon>
        <taxon>Ascomycota</taxon>
        <taxon>Pezizomycotina</taxon>
        <taxon>Sordariomycetes</taxon>
        <taxon>Sordariomycetidae</taxon>
        <taxon>Sordariales</taxon>
        <taxon>Chaetomiaceae</taxon>
        <taxon>Achaetomium</taxon>
    </lineage>
</organism>
<accession>A0AAN7H8M4</accession>
<keyword evidence="2" id="KW-1185">Reference proteome</keyword>
<evidence type="ECO:0008006" key="3">
    <source>
        <dbReference type="Google" id="ProtNLM"/>
    </source>
</evidence>
<reference evidence="1" key="1">
    <citation type="journal article" date="2023" name="Mol. Phylogenet. Evol.">
        <title>Genome-scale phylogeny and comparative genomics of the fungal order Sordariales.</title>
        <authorList>
            <person name="Hensen N."/>
            <person name="Bonometti L."/>
            <person name="Westerberg I."/>
            <person name="Brannstrom I.O."/>
            <person name="Guillou S."/>
            <person name="Cros-Aarteil S."/>
            <person name="Calhoun S."/>
            <person name="Haridas S."/>
            <person name="Kuo A."/>
            <person name="Mondo S."/>
            <person name="Pangilinan J."/>
            <person name="Riley R."/>
            <person name="LaButti K."/>
            <person name="Andreopoulos B."/>
            <person name="Lipzen A."/>
            <person name="Chen C."/>
            <person name="Yan M."/>
            <person name="Daum C."/>
            <person name="Ng V."/>
            <person name="Clum A."/>
            <person name="Steindorff A."/>
            <person name="Ohm R.A."/>
            <person name="Martin F."/>
            <person name="Silar P."/>
            <person name="Natvig D.O."/>
            <person name="Lalanne C."/>
            <person name="Gautier V."/>
            <person name="Ament-Velasquez S.L."/>
            <person name="Kruys A."/>
            <person name="Hutchinson M.I."/>
            <person name="Powell A.J."/>
            <person name="Barry K."/>
            <person name="Miller A.N."/>
            <person name="Grigoriev I.V."/>
            <person name="Debuchy R."/>
            <person name="Gladieux P."/>
            <person name="Hiltunen Thoren M."/>
            <person name="Johannesson H."/>
        </authorList>
    </citation>
    <scope>NUCLEOTIDE SEQUENCE</scope>
    <source>
        <strain evidence="1">CBS 532.94</strain>
    </source>
</reference>
<dbReference type="InterPro" id="IPR051288">
    <property type="entry name" value="Serum_paraoxonase/arylesterase"/>
</dbReference>
<dbReference type="EMBL" id="MU860279">
    <property type="protein sequence ID" value="KAK4235307.1"/>
    <property type="molecule type" value="Genomic_DNA"/>
</dbReference>
<protein>
    <recommendedName>
        <fullName evidence="3">Serum paraoxonase/arylesterase family protein</fullName>
    </recommendedName>
</protein>
<name>A0AAN7H8M4_9PEZI</name>
<evidence type="ECO:0000313" key="2">
    <source>
        <dbReference type="Proteomes" id="UP001303760"/>
    </source>
</evidence>
<evidence type="ECO:0000313" key="1">
    <source>
        <dbReference type="EMBL" id="KAK4235307.1"/>
    </source>
</evidence>
<comment type="caution">
    <text evidence="1">The sequence shown here is derived from an EMBL/GenBank/DDBJ whole genome shotgun (WGS) entry which is preliminary data.</text>
</comment>
<dbReference type="PANTHER" id="PTHR11799:SF12">
    <property type="entry name" value="PARAOXONASE-RELATED"/>
    <property type="match status" value="1"/>
</dbReference>
<dbReference type="SUPFAM" id="SSF63829">
    <property type="entry name" value="Calcium-dependent phosphotriesterase"/>
    <property type="match status" value="1"/>
</dbReference>
<sequence length="423" mass="46493">MRLLSLSLLGALLAYVFYTAGPFVHRTLTVLGAFRKYSDGASIKGEVVFIPDTVHCEDVHYHGPSGTLFTACEDNAETRFKWFPPLANFDDPELGSRSQGSIHVVNPKTMKSRRLKFENFDGPFITHGIDVISDSEHGAGEAVYIFAVNHVPEIQASGQKGPHARSQLEVFHHVIGSSSIRHLRSIWHPLIRTPNDIFVQSPTSIYVTNDHRYRFHGLMRTVEDMYFRAKWTEVVHIQLDSLAAADPTSGVEAKIASPKMHNSNGLGHGRSKDEILISSCVSGILHIGRVPAEGPGNITIIDSIEFDHVADNPSYFSDPYATPDDDRSGYLEAGLSRAIDLARTHRNPNGKDPVMVTYVKPVAGGHWEKRVLLEDGSITIRSASAAVLVALDPVKDGQAGGRKAWLFTTGFMSNSMIATKVDL</sequence>
<dbReference type="AlphaFoldDB" id="A0AAN7H8M4"/>
<reference evidence="1" key="2">
    <citation type="submission" date="2023-05" db="EMBL/GenBank/DDBJ databases">
        <authorList>
            <consortium name="Lawrence Berkeley National Laboratory"/>
            <person name="Steindorff A."/>
            <person name="Hensen N."/>
            <person name="Bonometti L."/>
            <person name="Westerberg I."/>
            <person name="Brannstrom I.O."/>
            <person name="Guillou S."/>
            <person name="Cros-Aarteil S."/>
            <person name="Calhoun S."/>
            <person name="Haridas S."/>
            <person name="Kuo A."/>
            <person name="Mondo S."/>
            <person name="Pangilinan J."/>
            <person name="Riley R."/>
            <person name="Labutti K."/>
            <person name="Andreopoulos B."/>
            <person name="Lipzen A."/>
            <person name="Chen C."/>
            <person name="Yanf M."/>
            <person name="Daum C."/>
            <person name="Ng V."/>
            <person name="Clum A."/>
            <person name="Ohm R."/>
            <person name="Martin F."/>
            <person name="Silar P."/>
            <person name="Natvig D."/>
            <person name="Lalanne C."/>
            <person name="Gautier V."/>
            <person name="Ament-Velasquez S.L."/>
            <person name="Kruys A."/>
            <person name="Hutchinson M.I."/>
            <person name="Powell A.J."/>
            <person name="Barry K."/>
            <person name="Miller A.N."/>
            <person name="Grigoriev I.V."/>
            <person name="Debuchy R."/>
            <person name="Gladieux P."/>
            <person name="Thoren M.H."/>
            <person name="Johannesson H."/>
        </authorList>
    </citation>
    <scope>NUCLEOTIDE SEQUENCE</scope>
    <source>
        <strain evidence="1">CBS 532.94</strain>
    </source>
</reference>
<dbReference type="PANTHER" id="PTHR11799">
    <property type="entry name" value="PARAOXONASE"/>
    <property type="match status" value="1"/>
</dbReference>
<gene>
    <name evidence="1" type="ORF">C8A03DRAFT_36852</name>
</gene>
<dbReference type="InterPro" id="IPR011042">
    <property type="entry name" value="6-blade_b-propeller_TolB-like"/>
</dbReference>